<dbReference type="InterPro" id="IPR023404">
    <property type="entry name" value="rSAM_horseshoe"/>
</dbReference>
<evidence type="ECO:0000256" key="2">
    <source>
        <dbReference type="ARBA" id="ARBA00022485"/>
    </source>
</evidence>
<evidence type="ECO:0000256" key="3">
    <source>
        <dbReference type="ARBA" id="ARBA00022603"/>
    </source>
</evidence>
<organism evidence="12 13">
    <name type="scientific">Oscillochloris trichoides DG-6</name>
    <dbReference type="NCBI Taxonomy" id="765420"/>
    <lineage>
        <taxon>Bacteria</taxon>
        <taxon>Bacillati</taxon>
        <taxon>Chloroflexota</taxon>
        <taxon>Chloroflexia</taxon>
        <taxon>Chloroflexales</taxon>
        <taxon>Chloroflexineae</taxon>
        <taxon>Oscillochloridaceae</taxon>
        <taxon>Oscillochloris</taxon>
    </lineage>
</organism>
<dbReference type="HOGENOM" id="CLU_021572_5_1_0"/>
<dbReference type="STRING" id="765420.OSCT_1512"/>
<dbReference type="SFLD" id="SFLDG01082">
    <property type="entry name" value="B12-binding_domain_containing"/>
    <property type="match status" value="1"/>
</dbReference>
<comment type="cofactor">
    <cofactor evidence="1">
        <name>[4Fe-4S] cluster</name>
        <dbReference type="ChEBI" id="CHEBI:49883"/>
    </cofactor>
</comment>
<dbReference type="CDD" id="cd01335">
    <property type="entry name" value="Radical_SAM"/>
    <property type="match status" value="1"/>
</dbReference>
<feature type="compositionally biased region" description="Polar residues" evidence="9">
    <location>
        <begin position="1"/>
        <end position="10"/>
    </location>
</feature>
<keyword evidence="5" id="KW-0949">S-adenosyl-L-methionine</keyword>
<dbReference type="InterPro" id="IPR020612">
    <property type="entry name" value="Methylthiotransferase_CS"/>
</dbReference>
<dbReference type="Gene3D" id="3.80.30.20">
    <property type="entry name" value="tm_1862 like domain"/>
    <property type="match status" value="1"/>
</dbReference>
<keyword evidence="6" id="KW-0479">Metal-binding</keyword>
<dbReference type="GO" id="GO:0005829">
    <property type="term" value="C:cytosol"/>
    <property type="evidence" value="ECO:0007669"/>
    <property type="project" value="TreeGrafter"/>
</dbReference>
<evidence type="ECO:0000256" key="7">
    <source>
        <dbReference type="ARBA" id="ARBA00023004"/>
    </source>
</evidence>
<keyword evidence="8" id="KW-0411">Iron-sulfur</keyword>
<dbReference type="PANTHER" id="PTHR43409:SF7">
    <property type="entry name" value="BLL1977 PROTEIN"/>
    <property type="match status" value="1"/>
</dbReference>
<dbReference type="InterPro" id="IPR034466">
    <property type="entry name" value="Methyltransferase_Class_B"/>
</dbReference>
<dbReference type="GO" id="GO:0046872">
    <property type="term" value="F:metal ion binding"/>
    <property type="evidence" value="ECO:0007669"/>
    <property type="project" value="UniProtKB-KW"/>
</dbReference>
<evidence type="ECO:0000256" key="8">
    <source>
        <dbReference type="ARBA" id="ARBA00023014"/>
    </source>
</evidence>
<dbReference type="PROSITE" id="PS01278">
    <property type="entry name" value="MTTASE_RADICAL"/>
    <property type="match status" value="1"/>
</dbReference>
<dbReference type="Proteomes" id="UP000054010">
    <property type="component" value="Unassembled WGS sequence"/>
</dbReference>
<keyword evidence="7" id="KW-0408">Iron</keyword>
<dbReference type="SFLD" id="SFLDS00029">
    <property type="entry name" value="Radical_SAM"/>
    <property type="match status" value="1"/>
</dbReference>
<dbReference type="GO" id="GO:0051539">
    <property type="term" value="F:4 iron, 4 sulfur cluster binding"/>
    <property type="evidence" value="ECO:0007669"/>
    <property type="project" value="UniProtKB-KW"/>
</dbReference>
<comment type="caution">
    <text evidence="12">The sequence shown here is derived from an EMBL/GenBank/DDBJ whole genome shotgun (WGS) entry which is preliminary data.</text>
</comment>
<proteinExistence type="predicted"/>
<dbReference type="GO" id="GO:0031419">
    <property type="term" value="F:cobalamin binding"/>
    <property type="evidence" value="ECO:0007669"/>
    <property type="project" value="InterPro"/>
</dbReference>
<dbReference type="CDD" id="cd02068">
    <property type="entry name" value="radical_SAM_B12_BD"/>
    <property type="match status" value="1"/>
</dbReference>
<dbReference type="Pfam" id="PF04055">
    <property type="entry name" value="Radical_SAM"/>
    <property type="match status" value="1"/>
</dbReference>
<feature type="domain" description="B12-binding" evidence="10">
    <location>
        <begin position="41"/>
        <end position="170"/>
    </location>
</feature>
<reference evidence="12 13" key="1">
    <citation type="journal article" date="2011" name="J. Bacteriol.">
        <title>Draft genome sequence of the anoxygenic filamentous phototrophic bacterium Oscillochloris trichoides subsp. DG-6.</title>
        <authorList>
            <person name="Kuznetsov B.B."/>
            <person name="Ivanovsky R.N."/>
            <person name="Keppen O.I."/>
            <person name="Sukhacheva M.V."/>
            <person name="Bumazhkin B.K."/>
            <person name="Patutina E.O."/>
            <person name="Beletsky A.V."/>
            <person name="Mardanov A.V."/>
            <person name="Baslerov R.V."/>
            <person name="Panteleeva A.N."/>
            <person name="Kolganova T.V."/>
            <person name="Ravin N.V."/>
            <person name="Skryabin K.G."/>
        </authorList>
    </citation>
    <scope>NUCLEOTIDE SEQUENCE [LARGE SCALE GENOMIC DNA]</scope>
    <source>
        <strain evidence="12 13">DG-6</strain>
    </source>
</reference>
<dbReference type="Gene3D" id="3.40.50.280">
    <property type="entry name" value="Cobalamin-binding domain"/>
    <property type="match status" value="1"/>
</dbReference>
<name>E1IDW1_9CHLR</name>
<dbReference type="Pfam" id="PF02310">
    <property type="entry name" value="B12-binding"/>
    <property type="match status" value="1"/>
</dbReference>
<dbReference type="PROSITE" id="PS51332">
    <property type="entry name" value="B12_BINDING"/>
    <property type="match status" value="1"/>
</dbReference>
<keyword evidence="13" id="KW-1185">Reference proteome</keyword>
<evidence type="ECO:0000259" key="11">
    <source>
        <dbReference type="PROSITE" id="PS51918"/>
    </source>
</evidence>
<dbReference type="SMART" id="SM00729">
    <property type="entry name" value="Elp3"/>
    <property type="match status" value="1"/>
</dbReference>
<evidence type="ECO:0000256" key="5">
    <source>
        <dbReference type="ARBA" id="ARBA00022691"/>
    </source>
</evidence>
<dbReference type="InterPro" id="IPR006638">
    <property type="entry name" value="Elp3/MiaA/NifB-like_rSAM"/>
</dbReference>
<evidence type="ECO:0000256" key="6">
    <source>
        <dbReference type="ARBA" id="ARBA00022723"/>
    </source>
</evidence>
<dbReference type="InterPro" id="IPR006158">
    <property type="entry name" value="Cobalamin-bd"/>
</dbReference>
<dbReference type="SUPFAM" id="SSF102114">
    <property type="entry name" value="Radical SAM enzymes"/>
    <property type="match status" value="1"/>
</dbReference>
<protein>
    <submittedName>
        <fullName evidence="12">Radical SAM domain protein</fullName>
    </submittedName>
</protein>
<dbReference type="SFLD" id="SFLDF00307">
    <property type="entry name" value="bacteriochlorophyll_C8_methylt"/>
    <property type="match status" value="1"/>
</dbReference>
<dbReference type="OrthoDB" id="9801659at2"/>
<evidence type="ECO:0000256" key="9">
    <source>
        <dbReference type="SAM" id="MobiDB-lite"/>
    </source>
</evidence>
<dbReference type="PANTHER" id="PTHR43409">
    <property type="entry name" value="ANAEROBIC MAGNESIUM-PROTOPORPHYRIN IX MONOMETHYL ESTER CYCLASE-RELATED"/>
    <property type="match status" value="1"/>
</dbReference>
<accession>E1IDW1</accession>
<evidence type="ECO:0000256" key="4">
    <source>
        <dbReference type="ARBA" id="ARBA00022679"/>
    </source>
</evidence>
<evidence type="ECO:0000313" key="13">
    <source>
        <dbReference type="Proteomes" id="UP000054010"/>
    </source>
</evidence>
<keyword evidence="4" id="KW-0808">Transferase</keyword>
<dbReference type="InterPro" id="IPR058240">
    <property type="entry name" value="rSAM_sf"/>
</dbReference>
<evidence type="ECO:0000256" key="1">
    <source>
        <dbReference type="ARBA" id="ARBA00001966"/>
    </source>
</evidence>
<dbReference type="SFLD" id="SFLDG01123">
    <property type="entry name" value="methyltransferase_(Class_B)"/>
    <property type="match status" value="1"/>
</dbReference>
<feature type="region of interest" description="Disordered" evidence="9">
    <location>
        <begin position="1"/>
        <end position="33"/>
    </location>
</feature>
<dbReference type="eggNOG" id="COG1032">
    <property type="taxonomic scope" value="Bacteria"/>
</dbReference>
<feature type="domain" description="Radical SAM core" evidence="11">
    <location>
        <begin position="200"/>
        <end position="434"/>
    </location>
</feature>
<dbReference type="EMBL" id="ADVR01000047">
    <property type="protein sequence ID" value="EFO80630.1"/>
    <property type="molecule type" value="Genomic_DNA"/>
</dbReference>
<sequence>MTSAGTSPVTPSRREATTKGAVKPTPDGSLQSLRPVESIRPLKILLITPKGKKEEESSQKALFSMAVGVIVSITPPQHQIELADELFDDPINYTGDYDLVGITTRSLNANRAYEIADEFRRHGKTVVLGGVHVSFNYEEALEHADCVVSGEAENLWAKVIQDVADGNLQRRYDSKDFPPVNEVPEIDYERIFRASKRGKVDARKSIPIYMTRGCPFVCSFCVTPNFTGRLYRIQSPEAIRRQVLEAKRVWFRESRYGNTPWFMFTDENLGVNKQSMWETMEELAKLNIRFSSFISLKFLDDAKTVDLLVKAGCAMALVGFESINQETLKAYNKGRINTAADYARIIESCRKSGLPIQCNFLVNPAIDTYEDMDATMKFVVENALVMPIYSILTPYPGTQLYKDYKAKGLIVDEDWDKYTANNLVVRCDRYDPYDYQIKYLEHFLGMFTWKAIVRRVLLNKNKLITTVTSLLFRRNLEEQLENCKKGVRRPVAQDNLPPPSVANESVETVVEAH</sequence>
<evidence type="ECO:0000259" key="10">
    <source>
        <dbReference type="PROSITE" id="PS51332"/>
    </source>
</evidence>
<dbReference type="InterPro" id="IPR007197">
    <property type="entry name" value="rSAM"/>
</dbReference>
<dbReference type="InterPro" id="IPR034498">
    <property type="entry name" value="Bacteriochlorophyll_C8_MT"/>
</dbReference>
<dbReference type="InterPro" id="IPR051198">
    <property type="entry name" value="BchE-like"/>
</dbReference>
<dbReference type="GO" id="GO:0003824">
    <property type="term" value="F:catalytic activity"/>
    <property type="evidence" value="ECO:0007669"/>
    <property type="project" value="InterPro"/>
</dbReference>
<evidence type="ECO:0000313" key="12">
    <source>
        <dbReference type="EMBL" id="EFO80630.1"/>
    </source>
</evidence>
<gene>
    <name evidence="12" type="ORF">OSCT_1512</name>
</gene>
<keyword evidence="3" id="KW-0489">Methyltransferase</keyword>
<dbReference type="PROSITE" id="PS51918">
    <property type="entry name" value="RADICAL_SAM"/>
    <property type="match status" value="1"/>
</dbReference>
<keyword evidence="2" id="KW-0004">4Fe-4S</keyword>
<dbReference type="AlphaFoldDB" id="E1IDW1"/>